<keyword evidence="2" id="KW-1185">Reference proteome</keyword>
<sequence length="89" mass="9983">MSGVQPISINIVGDKRIGKSSLLYHYFLTWEQRVPNPSRYVVIYLSLQSAVCQGEENFYLAVARELLKFSTVATNSALSDPYLKSKPAN</sequence>
<proteinExistence type="predicted"/>
<accession>A0ABU5UXH8</accession>
<gene>
    <name evidence="1" type="ORF">VB695_23635</name>
</gene>
<comment type="caution">
    <text evidence="1">The sequence shown here is derived from an EMBL/GenBank/DDBJ whole genome shotgun (WGS) entry which is preliminary data.</text>
</comment>
<evidence type="ECO:0000313" key="2">
    <source>
        <dbReference type="Proteomes" id="UP001303285"/>
    </source>
</evidence>
<reference evidence="1 2" key="1">
    <citation type="submission" date="2023-12" db="EMBL/GenBank/DDBJ databases">
        <title>Baltic Sea Cyanobacteria.</title>
        <authorList>
            <person name="Delbaje E."/>
            <person name="Fewer D.P."/>
            <person name="Shishido T.K."/>
        </authorList>
    </citation>
    <scope>NUCLEOTIDE SEQUENCE [LARGE SCALE GENOMIC DNA]</scope>
    <source>
        <strain evidence="1 2">UHCC 0060</strain>
    </source>
</reference>
<evidence type="ECO:0000313" key="1">
    <source>
        <dbReference type="EMBL" id="MEA5611014.1"/>
    </source>
</evidence>
<dbReference type="InterPro" id="IPR027417">
    <property type="entry name" value="P-loop_NTPase"/>
</dbReference>
<evidence type="ECO:0008006" key="3">
    <source>
        <dbReference type="Google" id="ProtNLM"/>
    </source>
</evidence>
<dbReference type="Proteomes" id="UP001303285">
    <property type="component" value="Unassembled WGS sequence"/>
</dbReference>
<dbReference type="Gene3D" id="3.40.50.300">
    <property type="entry name" value="P-loop containing nucleotide triphosphate hydrolases"/>
    <property type="match status" value="1"/>
</dbReference>
<name>A0ABU5UXH8_NODSP</name>
<protein>
    <recommendedName>
        <fullName evidence="3">AAA domain-containing protein</fullName>
    </recommendedName>
</protein>
<organism evidence="1 2">
    <name type="scientific">Nodularia spumigena UHCC 0060</name>
    <dbReference type="NCBI Taxonomy" id="3110300"/>
    <lineage>
        <taxon>Bacteria</taxon>
        <taxon>Bacillati</taxon>
        <taxon>Cyanobacteriota</taxon>
        <taxon>Cyanophyceae</taxon>
        <taxon>Nostocales</taxon>
        <taxon>Nodulariaceae</taxon>
        <taxon>Nodularia</taxon>
    </lineage>
</organism>
<dbReference type="EMBL" id="JAYGHK010000161">
    <property type="protein sequence ID" value="MEA5611014.1"/>
    <property type="molecule type" value="Genomic_DNA"/>
</dbReference>